<accession>A0A2M4B6D7</accession>
<evidence type="ECO:0000313" key="2">
    <source>
        <dbReference type="EMBL" id="MBW48596.1"/>
    </source>
</evidence>
<protein>
    <submittedName>
        <fullName evidence="2">Putative secreted protein</fullName>
    </submittedName>
</protein>
<reference evidence="2" key="1">
    <citation type="submission" date="2018-01" db="EMBL/GenBank/DDBJ databases">
        <title>An insight into the sialome of Amazonian anophelines.</title>
        <authorList>
            <person name="Ribeiro J.M."/>
            <person name="Scarpassa V."/>
            <person name="Calvo E."/>
        </authorList>
    </citation>
    <scope>NUCLEOTIDE SEQUENCE</scope>
    <source>
        <tissue evidence="2">Salivary glands</tissue>
    </source>
</reference>
<dbReference type="AlphaFoldDB" id="A0A2M4B6D7"/>
<dbReference type="EMBL" id="GGFK01015275">
    <property type="protein sequence ID" value="MBW48596.1"/>
    <property type="molecule type" value="Transcribed_RNA"/>
</dbReference>
<proteinExistence type="predicted"/>
<feature type="chain" id="PRO_5014882550" evidence="1">
    <location>
        <begin position="20"/>
        <end position="74"/>
    </location>
</feature>
<sequence>MKTILLLMRVSAGLRICEGLGRLWGQPPLRWEISDSMMMMMTPDFDLIPICTSYPTGCCDFGAIGAQRCREKAE</sequence>
<evidence type="ECO:0000256" key="1">
    <source>
        <dbReference type="SAM" id="SignalP"/>
    </source>
</evidence>
<name>A0A2M4B6D7_9DIPT</name>
<organism evidence="2">
    <name type="scientific">Anopheles triannulatus</name>
    <dbReference type="NCBI Taxonomy" id="58253"/>
    <lineage>
        <taxon>Eukaryota</taxon>
        <taxon>Metazoa</taxon>
        <taxon>Ecdysozoa</taxon>
        <taxon>Arthropoda</taxon>
        <taxon>Hexapoda</taxon>
        <taxon>Insecta</taxon>
        <taxon>Pterygota</taxon>
        <taxon>Neoptera</taxon>
        <taxon>Endopterygota</taxon>
        <taxon>Diptera</taxon>
        <taxon>Nematocera</taxon>
        <taxon>Culicoidea</taxon>
        <taxon>Culicidae</taxon>
        <taxon>Anophelinae</taxon>
        <taxon>Anopheles</taxon>
    </lineage>
</organism>
<feature type="signal peptide" evidence="1">
    <location>
        <begin position="1"/>
        <end position="19"/>
    </location>
</feature>
<keyword evidence="1" id="KW-0732">Signal</keyword>